<protein>
    <submittedName>
        <fullName evidence="8">Putative membrane protein YphA (DoxX/SURF4 family)</fullName>
    </submittedName>
</protein>
<dbReference type="InterPro" id="IPR051907">
    <property type="entry name" value="DoxX-like_oxidoreductase"/>
</dbReference>
<dbReference type="InterPro" id="IPR032808">
    <property type="entry name" value="DoxX"/>
</dbReference>
<evidence type="ECO:0000256" key="3">
    <source>
        <dbReference type="ARBA" id="ARBA00022475"/>
    </source>
</evidence>
<feature type="transmembrane region" description="Helical" evidence="7">
    <location>
        <begin position="82"/>
        <end position="99"/>
    </location>
</feature>
<keyword evidence="3" id="KW-1003">Cell membrane</keyword>
<comment type="similarity">
    <text evidence="2">Belongs to the DoxX family.</text>
</comment>
<feature type="transmembrane region" description="Helical" evidence="7">
    <location>
        <begin position="51"/>
        <end position="75"/>
    </location>
</feature>
<name>A0A3D9L068_MARFU</name>
<evidence type="ECO:0000256" key="5">
    <source>
        <dbReference type="ARBA" id="ARBA00022989"/>
    </source>
</evidence>
<evidence type="ECO:0000256" key="1">
    <source>
        <dbReference type="ARBA" id="ARBA00004651"/>
    </source>
</evidence>
<keyword evidence="6 7" id="KW-0472">Membrane</keyword>
<dbReference type="EMBL" id="QREG01000022">
    <property type="protein sequence ID" value="RED94089.1"/>
    <property type="molecule type" value="Genomic_DNA"/>
</dbReference>
<feature type="transmembrane region" description="Helical" evidence="7">
    <location>
        <begin position="20"/>
        <end position="39"/>
    </location>
</feature>
<dbReference type="PANTHER" id="PTHR33452">
    <property type="entry name" value="OXIDOREDUCTASE CATD-RELATED"/>
    <property type="match status" value="1"/>
</dbReference>
<gene>
    <name evidence="8" type="ORF">C7460_12230</name>
</gene>
<proteinExistence type="inferred from homology"/>
<dbReference type="GO" id="GO:0005886">
    <property type="term" value="C:plasma membrane"/>
    <property type="evidence" value="ECO:0007669"/>
    <property type="project" value="UniProtKB-SubCell"/>
</dbReference>
<reference evidence="8 9" key="1">
    <citation type="submission" date="2018-07" db="EMBL/GenBank/DDBJ databases">
        <title>Genomic Encyclopedia of Type Strains, Phase IV (KMG-IV): sequencing the most valuable type-strain genomes for metagenomic binning, comparative biology and taxonomic classification.</title>
        <authorList>
            <person name="Goeker M."/>
        </authorList>
    </citation>
    <scope>NUCLEOTIDE SEQUENCE [LARGE SCALE GENOMIC DNA]</scope>
    <source>
        <strain evidence="8 9">DSM 4134</strain>
    </source>
</reference>
<keyword evidence="5 7" id="KW-1133">Transmembrane helix</keyword>
<evidence type="ECO:0000256" key="6">
    <source>
        <dbReference type="ARBA" id="ARBA00023136"/>
    </source>
</evidence>
<comment type="caution">
    <text evidence="8">The sequence shown here is derived from an EMBL/GenBank/DDBJ whole genome shotgun (WGS) entry which is preliminary data.</text>
</comment>
<evidence type="ECO:0000313" key="8">
    <source>
        <dbReference type="EMBL" id="RED94089.1"/>
    </source>
</evidence>
<accession>A0A3D9L068</accession>
<feature type="transmembrane region" description="Helical" evidence="7">
    <location>
        <begin position="111"/>
        <end position="130"/>
    </location>
</feature>
<dbReference type="AlphaFoldDB" id="A0A3D9L068"/>
<comment type="subcellular location">
    <subcellularLocation>
        <location evidence="1">Cell membrane</location>
        <topology evidence="1">Multi-pass membrane protein</topology>
    </subcellularLocation>
</comment>
<evidence type="ECO:0000313" key="9">
    <source>
        <dbReference type="Proteomes" id="UP000256779"/>
    </source>
</evidence>
<dbReference type="Proteomes" id="UP000256779">
    <property type="component" value="Unassembled WGS sequence"/>
</dbReference>
<keyword evidence="4 7" id="KW-0812">Transmembrane</keyword>
<sequence>MNMLSQIEHWGDTHRASWLVVLRVALGGLIVFKGVYFAINLDQLQALSQSVAYLSVGAAHYVLFAHLLGGPLILLGYFTRTACLMQLPVLIGAVVFVNAPNGLLAHGNSELWVSVLTLLALLLFSVMGAGKFSLDELRRKDEERSGKWS</sequence>
<evidence type="ECO:0000256" key="2">
    <source>
        <dbReference type="ARBA" id="ARBA00006679"/>
    </source>
</evidence>
<dbReference type="Pfam" id="PF07681">
    <property type="entry name" value="DoxX"/>
    <property type="match status" value="1"/>
</dbReference>
<dbReference type="PANTHER" id="PTHR33452:SF1">
    <property type="entry name" value="INNER MEMBRANE PROTEIN YPHA-RELATED"/>
    <property type="match status" value="1"/>
</dbReference>
<evidence type="ECO:0000256" key="7">
    <source>
        <dbReference type="SAM" id="Phobius"/>
    </source>
</evidence>
<dbReference type="OrthoDB" id="680764at2"/>
<organism evidence="8 9">
    <name type="scientific">Marinoscillum furvescens DSM 4134</name>
    <dbReference type="NCBI Taxonomy" id="1122208"/>
    <lineage>
        <taxon>Bacteria</taxon>
        <taxon>Pseudomonadati</taxon>
        <taxon>Bacteroidota</taxon>
        <taxon>Cytophagia</taxon>
        <taxon>Cytophagales</taxon>
        <taxon>Reichenbachiellaceae</taxon>
        <taxon>Marinoscillum</taxon>
    </lineage>
</organism>
<keyword evidence="9" id="KW-1185">Reference proteome</keyword>
<evidence type="ECO:0000256" key="4">
    <source>
        <dbReference type="ARBA" id="ARBA00022692"/>
    </source>
</evidence>